<reference evidence="1 2" key="1">
    <citation type="submission" date="2020-04" db="EMBL/GenBank/DDBJ databases">
        <title>Novel species.</title>
        <authorList>
            <person name="Teo W.F.A."/>
            <person name="Lipun K."/>
            <person name="Srisuk N."/>
            <person name="Duangmal K."/>
        </authorList>
    </citation>
    <scope>NUCLEOTIDE SEQUENCE [LARGE SCALE GENOMIC DNA]</scope>
    <source>
        <strain evidence="1 2">K13G38</strain>
    </source>
</reference>
<evidence type="ECO:0000313" key="2">
    <source>
        <dbReference type="Proteomes" id="UP000715441"/>
    </source>
</evidence>
<name>A0ABX1JFW5_9PSEU</name>
<dbReference type="Proteomes" id="UP000715441">
    <property type="component" value="Unassembled WGS sequence"/>
</dbReference>
<evidence type="ECO:0000313" key="1">
    <source>
        <dbReference type="EMBL" id="NKQ57142.1"/>
    </source>
</evidence>
<protein>
    <submittedName>
        <fullName evidence="1">Uncharacterized protein</fullName>
    </submittedName>
</protein>
<keyword evidence="2" id="KW-1185">Reference proteome</keyword>
<sequence>MYRVVTYAEAAEQIGALPAEALPLFAEAFGVLELAPWNGRPYNASKPDGEMRELVFGSLGTVTYLVLEPQREVHILLVQWVG</sequence>
<dbReference type="RefSeq" id="WP_168520162.1">
    <property type="nucleotide sequence ID" value="NZ_JAAXLS010000031.1"/>
</dbReference>
<proteinExistence type="predicted"/>
<dbReference type="EMBL" id="JAAXLS010000031">
    <property type="protein sequence ID" value="NKQ57142.1"/>
    <property type="molecule type" value="Genomic_DNA"/>
</dbReference>
<organism evidence="1 2">
    <name type="scientific">Amycolatopsis acididurans</name>
    <dbReference type="NCBI Taxonomy" id="2724524"/>
    <lineage>
        <taxon>Bacteria</taxon>
        <taxon>Bacillati</taxon>
        <taxon>Actinomycetota</taxon>
        <taxon>Actinomycetes</taxon>
        <taxon>Pseudonocardiales</taxon>
        <taxon>Pseudonocardiaceae</taxon>
        <taxon>Amycolatopsis</taxon>
    </lineage>
</organism>
<comment type="caution">
    <text evidence="1">The sequence shown here is derived from an EMBL/GenBank/DDBJ whole genome shotgun (WGS) entry which is preliminary data.</text>
</comment>
<gene>
    <name evidence="1" type="ORF">HFP15_30155</name>
</gene>
<accession>A0ABX1JFW5</accession>